<evidence type="ECO:0000259" key="1">
    <source>
        <dbReference type="Pfam" id="PF26214"/>
    </source>
</evidence>
<dbReference type="InterPro" id="IPR058943">
    <property type="entry name" value="GT-1/4_C"/>
</dbReference>
<dbReference type="Proteomes" id="UP000631114">
    <property type="component" value="Unassembled WGS sequence"/>
</dbReference>
<feature type="domain" description="GT-1/4-like C-terminal" evidence="1">
    <location>
        <begin position="294"/>
        <end position="357"/>
    </location>
</feature>
<dbReference type="EMBL" id="JADFTS010000004">
    <property type="protein sequence ID" value="KAF9609900.1"/>
    <property type="molecule type" value="Genomic_DNA"/>
</dbReference>
<evidence type="ECO:0000313" key="3">
    <source>
        <dbReference type="Proteomes" id="UP000631114"/>
    </source>
</evidence>
<feature type="domain" description="GT-1/4-like C-terminal" evidence="1">
    <location>
        <begin position="201"/>
        <end position="261"/>
    </location>
</feature>
<organism evidence="2 3">
    <name type="scientific">Coptis chinensis</name>
    <dbReference type="NCBI Taxonomy" id="261450"/>
    <lineage>
        <taxon>Eukaryota</taxon>
        <taxon>Viridiplantae</taxon>
        <taxon>Streptophyta</taxon>
        <taxon>Embryophyta</taxon>
        <taxon>Tracheophyta</taxon>
        <taxon>Spermatophyta</taxon>
        <taxon>Magnoliopsida</taxon>
        <taxon>Ranunculales</taxon>
        <taxon>Ranunculaceae</taxon>
        <taxon>Coptidoideae</taxon>
        <taxon>Coptis</taxon>
    </lineage>
</organism>
<sequence length="364" mass="41220">METWEIEKIGLGRGGLHPGQISFVGEWASLDLIKVEGGANLSWIRKRERELHQIQALVLKQQKMYLSFTNGVERTSPHQSARGEFDETNSALWEQETEAFQIELEERVSDPLKENNDMTTVGKVADVASSLCKCQNNNDVWDWIKFMVVPLAGNLGWSSQMGRIGLEKLFGELHSKNNAFKEQGVTENCSHGGDGNSYVGRVITVKWEDFTRKIGIDGTADAIKEAIKSAFRLRTRRAFWLEDEVGIVRCLDRDMPLGAYTLHLDEGNCNLILSMSISFTTLHRALIVNPQPSGITIKICLYDDADRIVVRTEENTLYTEDDFRDFLTRRGWTGLRELSGFRSVDTLDELRSGAMYQCVRMLGD</sequence>
<evidence type="ECO:0000313" key="2">
    <source>
        <dbReference type="EMBL" id="KAF9609900.1"/>
    </source>
</evidence>
<gene>
    <name evidence="2" type="ORF">IFM89_018985</name>
</gene>
<reference evidence="2 3" key="1">
    <citation type="submission" date="2020-10" db="EMBL/GenBank/DDBJ databases">
        <title>The Coptis chinensis genome and diversification of protoberbering-type alkaloids.</title>
        <authorList>
            <person name="Wang B."/>
            <person name="Shu S."/>
            <person name="Song C."/>
            <person name="Liu Y."/>
        </authorList>
    </citation>
    <scope>NUCLEOTIDE SEQUENCE [LARGE SCALE GENOMIC DNA]</scope>
    <source>
        <strain evidence="2">HL-2020</strain>
        <tissue evidence="2">Leaf</tissue>
    </source>
</reference>
<dbReference type="OrthoDB" id="691673at2759"/>
<proteinExistence type="predicted"/>
<name>A0A835I1E5_9MAGN</name>
<keyword evidence="3" id="KW-1185">Reference proteome</keyword>
<protein>
    <recommendedName>
        <fullName evidence="1">GT-1/4-like C-terminal domain-containing protein</fullName>
    </recommendedName>
</protein>
<accession>A0A835I1E5</accession>
<dbReference type="AlphaFoldDB" id="A0A835I1E5"/>
<dbReference type="Pfam" id="PF26214">
    <property type="entry name" value="Ubiquitin_GT-1"/>
    <property type="match status" value="2"/>
</dbReference>
<comment type="caution">
    <text evidence="2">The sequence shown here is derived from an EMBL/GenBank/DDBJ whole genome shotgun (WGS) entry which is preliminary data.</text>
</comment>